<evidence type="ECO:0000313" key="9">
    <source>
        <dbReference type="Proteomes" id="UP000199548"/>
    </source>
</evidence>
<organism evidence="8 9">
    <name type="scientific">Paraburkholderia megapolitana</name>
    <dbReference type="NCBI Taxonomy" id="420953"/>
    <lineage>
        <taxon>Bacteria</taxon>
        <taxon>Pseudomonadati</taxon>
        <taxon>Pseudomonadota</taxon>
        <taxon>Betaproteobacteria</taxon>
        <taxon>Burkholderiales</taxon>
        <taxon>Burkholderiaceae</taxon>
        <taxon>Paraburkholderia</taxon>
    </lineage>
</organism>
<evidence type="ECO:0000256" key="4">
    <source>
        <dbReference type="ARBA" id="ARBA00022729"/>
    </source>
</evidence>
<dbReference type="InterPro" id="IPR029058">
    <property type="entry name" value="AB_hydrolase_fold"/>
</dbReference>
<dbReference type="SUPFAM" id="SSF53474">
    <property type="entry name" value="alpha/beta-Hydrolases"/>
    <property type="match status" value="1"/>
</dbReference>
<keyword evidence="5" id="KW-0378">Hydrolase</keyword>
<evidence type="ECO:0000256" key="6">
    <source>
        <dbReference type="ARBA" id="ARBA00022837"/>
    </source>
</evidence>
<comment type="similarity">
    <text evidence="1">Belongs to the tannase family.</text>
</comment>
<dbReference type="GO" id="GO:0052689">
    <property type="term" value="F:carboxylic ester hydrolase activity"/>
    <property type="evidence" value="ECO:0007669"/>
    <property type="project" value="UniProtKB-KW"/>
</dbReference>
<evidence type="ECO:0000313" key="8">
    <source>
        <dbReference type="EMBL" id="SFJ49153.1"/>
    </source>
</evidence>
<reference evidence="8 9" key="1">
    <citation type="submission" date="2016-10" db="EMBL/GenBank/DDBJ databases">
        <authorList>
            <person name="de Groot N.N."/>
        </authorList>
    </citation>
    <scope>NUCLEOTIDE SEQUENCE [LARGE SCALE GENOMIC DNA]</scope>
    <source>
        <strain evidence="8 9">LMG 23650</strain>
    </source>
</reference>
<keyword evidence="2" id="KW-0719">Serine esterase</keyword>
<evidence type="ECO:0000256" key="7">
    <source>
        <dbReference type="ARBA" id="ARBA00023157"/>
    </source>
</evidence>
<proteinExistence type="inferred from homology"/>
<keyword evidence="9" id="KW-1185">Reference proteome</keyword>
<dbReference type="PANTHER" id="PTHR33938">
    <property type="entry name" value="FERULOYL ESTERASE B-RELATED"/>
    <property type="match status" value="1"/>
</dbReference>
<dbReference type="InterPro" id="IPR011118">
    <property type="entry name" value="Tannase/feruloyl_esterase"/>
</dbReference>
<dbReference type="EMBL" id="FOQU01000007">
    <property type="protein sequence ID" value="SFJ49153.1"/>
    <property type="molecule type" value="Genomic_DNA"/>
</dbReference>
<protein>
    <submittedName>
        <fullName evidence="8">Feruloyl esterase</fullName>
    </submittedName>
</protein>
<dbReference type="GO" id="GO:0046872">
    <property type="term" value="F:metal ion binding"/>
    <property type="evidence" value="ECO:0007669"/>
    <property type="project" value="UniProtKB-KW"/>
</dbReference>
<gene>
    <name evidence="8" type="ORF">SAMN05192543_107403</name>
</gene>
<dbReference type="Proteomes" id="UP000199548">
    <property type="component" value="Unassembled WGS sequence"/>
</dbReference>
<keyword evidence="4" id="KW-0732">Signal</keyword>
<accession>A0A1I3RRI8</accession>
<evidence type="ECO:0000256" key="3">
    <source>
        <dbReference type="ARBA" id="ARBA00022723"/>
    </source>
</evidence>
<dbReference type="Pfam" id="PF07519">
    <property type="entry name" value="Tannase"/>
    <property type="match status" value="1"/>
</dbReference>
<evidence type="ECO:0000256" key="5">
    <source>
        <dbReference type="ARBA" id="ARBA00022801"/>
    </source>
</evidence>
<name>A0A1I3RRI8_9BURK</name>
<keyword evidence="7" id="KW-1015">Disulfide bond</keyword>
<dbReference type="RefSeq" id="WP_091016785.1">
    <property type="nucleotide sequence ID" value="NZ_CP041745.1"/>
</dbReference>
<dbReference type="OrthoDB" id="7062032at2"/>
<dbReference type="STRING" id="420953.SAMN05192543_107403"/>
<dbReference type="PANTHER" id="PTHR33938:SF15">
    <property type="entry name" value="FERULOYL ESTERASE B-RELATED"/>
    <property type="match status" value="1"/>
</dbReference>
<sequence length="566" mass="59716">MPRIPVFVWHRVDRDVVTQLCRRATCGVREHLFGLISLAVVLSVAALSGCSSDGIEASAIAPDCASLLHTQIANTTITTATLIPAGTDLKSITGTSGSLAAPTCRVVATVSTQPGEQVGIEVWLPQSGWNGRLFGVGSGGFGGVIPYSGIVSAAARGFVAAGTDTGHIASTTFTWMNNPVQLSDWGHTSIHLMTIAAKAITQTYYGHGAQHAYYEGCSTGGAEGMEEAEYFPADYDGIHAGSPGMAYSHLMESFMWGGVLPAKQPASLLTSTALSVMSHAVLTNCGGTSALADGYLANPLACHFDVTQLQCKSGQDASSCLSAAQVSEAQQVYSPVLDPRNGKQIYPGFAFGSEPEWTLIQGVNAVTYAKPLLGTVLFNNPNWDWTSFDFAGGADLVDQKLTPYINATSPDLTAFQQRGGKLVMTQGWVDSYNAQTLPIEYFENVVQQQGDLDTTQRFFRLVMVPGMDHCGGGPGANTIGGYAAPVSYDASRDVVSALQAWVEQGSAPQSFVATHYVDNFLPASGVAFERPVCVYPDYPQYSGTGDTKLASSYQCVAGARLSVSSP</sequence>
<keyword evidence="3" id="KW-0479">Metal-binding</keyword>
<dbReference type="AlphaFoldDB" id="A0A1I3RRI8"/>
<keyword evidence="6" id="KW-0106">Calcium</keyword>
<evidence type="ECO:0000256" key="2">
    <source>
        <dbReference type="ARBA" id="ARBA00022487"/>
    </source>
</evidence>
<evidence type="ECO:0000256" key="1">
    <source>
        <dbReference type="ARBA" id="ARBA00006249"/>
    </source>
</evidence>